<evidence type="ECO:0000256" key="2">
    <source>
        <dbReference type="SAM" id="SignalP"/>
    </source>
</evidence>
<evidence type="ECO:0000313" key="4">
    <source>
        <dbReference type="Proteomes" id="UP000294508"/>
    </source>
</evidence>
<dbReference type="AlphaFoldDB" id="A0A4R2HAK3"/>
<gene>
    <name evidence="3" type="ORF">EV652_108161</name>
</gene>
<comment type="caution">
    <text evidence="3">The sequence shown here is derived from an EMBL/GenBank/DDBJ whole genome shotgun (WGS) entry which is preliminary data.</text>
</comment>
<protein>
    <submittedName>
        <fullName evidence="3">Uncharacterized protein</fullName>
    </submittedName>
</protein>
<dbReference type="Proteomes" id="UP000294508">
    <property type="component" value="Unassembled WGS sequence"/>
</dbReference>
<dbReference type="EMBL" id="SLWN01000008">
    <property type="protein sequence ID" value="TCO24629.1"/>
    <property type="molecule type" value="Genomic_DNA"/>
</dbReference>
<accession>A0A4R2HAK3</accession>
<sequence>MITTRWTRPGAGARALGGVLAAVMLLMSSGVAVAAEDPVPVPWPAVDKPDTGGNLVDPAPTGWPVVTPPESSGNGIDPAPQQWPAPQPA</sequence>
<keyword evidence="4" id="KW-1185">Reference proteome</keyword>
<organism evidence="3 4">
    <name type="scientific">Kribbella steppae</name>
    <dbReference type="NCBI Taxonomy" id="2512223"/>
    <lineage>
        <taxon>Bacteria</taxon>
        <taxon>Bacillati</taxon>
        <taxon>Actinomycetota</taxon>
        <taxon>Actinomycetes</taxon>
        <taxon>Propionibacteriales</taxon>
        <taxon>Kribbellaceae</taxon>
        <taxon>Kribbella</taxon>
    </lineage>
</organism>
<name>A0A4R2HAK3_9ACTN</name>
<dbReference type="RefSeq" id="WP_158441231.1">
    <property type="nucleotide sequence ID" value="NZ_SLWN01000008.1"/>
</dbReference>
<proteinExistence type="predicted"/>
<evidence type="ECO:0000256" key="1">
    <source>
        <dbReference type="SAM" id="MobiDB-lite"/>
    </source>
</evidence>
<evidence type="ECO:0000313" key="3">
    <source>
        <dbReference type="EMBL" id="TCO24629.1"/>
    </source>
</evidence>
<feature type="region of interest" description="Disordered" evidence="1">
    <location>
        <begin position="44"/>
        <end position="89"/>
    </location>
</feature>
<keyword evidence="2" id="KW-0732">Signal</keyword>
<feature type="chain" id="PRO_5020390837" evidence="2">
    <location>
        <begin position="35"/>
        <end position="89"/>
    </location>
</feature>
<reference evidence="3 4" key="1">
    <citation type="journal article" date="2015" name="Stand. Genomic Sci.">
        <title>Genomic Encyclopedia of Bacterial and Archaeal Type Strains, Phase III: the genomes of soil and plant-associated and newly described type strains.</title>
        <authorList>
            <person name="Whitman W.B."/>
            <person name="Woyke T."/>
            <person name="Klenk H.P."/>
            <person name="Zhou Y."/>
            <person name="Lilburn T.G."/>
            <person name="Beck B.J."/>
            <person name="De Vos P."/>
            <person name="Vandamme P."/>
            <person name="Eisen J.A."/>
            <person name="Garrity G."/>
            <person name="Hugenholtz P."/>
            <person name="Kyrpides N.C."/>
        </authorList>
    </citation>
    <scope>NUCLEOTIDE SEQUENCE [LARGE SCALE GENOMIC DNA]</scope>
    <source>
        <strain evidence="3 4">VKM Ac-2572</strain>
    </source>
</reference>
<feature type="signal peptide" evidence="2">
    <location>
        <begin position="1"/>
        <end position="34"/>
    </location>
</feature>